<name>A0A518EYZ5_9BACT</name>
<sequence length="90" mass="10127">MFDLGALLLEDPPQLSNLSQERLDRYARRVWNWLNTQVPSIGPHCSDLAHYPLMNGYALCVKGDQLGLAKQVRSRLIELLCGNSIPAVQH</sequence>
<dbReference type="Proteomes" id="UP000320390">
    <property type="component" value="Chromosome"/>
</dbReference>
<gene>
    <name evidence="1" type="ORF">Poly30_48730</name>
</gene>
<reference evidence="1 2" key="1">
    <citation type="submission" date="2019-02" db="EMBL/GenBank/DDBJ databases">
        <title>Deep-cultivation of Planctomycetes and their phenomic and genomic characterization uncovers novel biology.</title>
        <authorList>
            <person name="Wiegand S."/>
            <person name="Jogler M."/>
            <person name="Boedeker C."/>
            <person name="Pinto D."/>
            <person name="Vollmers J."/>
            <person name="Rivas-Marin E."/>
            <person name="Kohn T."/>
            <person name="Peeters S.H."/>
            <person name="Heuer A."/>
            <person name="Rast P."/>
            <person name="Oberbeckmann S."/>
            <person name="Bunk B."/>
            <person name="Jeske O."/>
            <person name="Meyerdierks A."/>
            <person name="Storesund J.E."/>
            <person name="Kallscheuer N."/>
            <person name="Luecker S."/>
            <person name="Lage O.M."/>
            <person name="Pohl T."/>
            <person name="Merkel B.J."/>
            <person name="Hornburger P."/>
            <person name="Mueller R.-W."/>
            <person name="Bruemmer F."/>
            <person name="Labrenz M."/>
            <person name="Spormann A.M."/>
            <person name="Op den Camp H."/>
            <person name="Overmann J."/>
            <person name="Amann R."/>
            <person name="Jetten M.S.M."/>
            <person name="Mascher T."/>
            <person name="Medema M.H."/>
            <person name="Devos D.P."/>
            <person name="Kaster A.-K."/>
            <person name="Ovreas L."/>
            <person name="Rohde M."/>
            <person name="Galperin M.Y."/>
            <person name="Jogler C."/>
        </authorList>
    </citation>
    <scope>NUCLEOTIDE SEQUENCE [LARGE SCALE GENOMIC DNA]</scope>
    <source>
        <strain evidence="1 2">Poly30</strain>
    </source>
</reference>
<dbReference type="EMBL" id="CP036434">
    <property type="protein sequence ID" value="QDV09315.1"/>
    <property type="molecule type" value="Genomic_DNA"/>
</dbReference>
<accession>A0A518EYZ5</accession>
<protein>
    <submittedName>
        <fullName evidence="1">Uncharacterized protein</fullName>
    </submittedName>
</protein>
<keyword evidence="2" id="KW-1185">Reference proteome</keyword>
<proteinExistence type="predicted"/>
<evidence type="ECO:0000313" key="2">
    <source>
        <dbReference type="Proteomes" id="UP000320390"/>
    </source>
</evidence>
<evidence type="ECO:0000313" key="1">
    <source>
        <dbReference type="EMBL" id="QDV09315.1"/>
    </source>
</evidence>
<organism evidence="1 2">
    <name type="scientific">Saltatorellus ferox</name>
    <dbReference type="NCBI Taxonomy" id="2528018"/>
    <lineage>
        <taxon>Bacteria</taxon>
        <taxon>Pseudomonadati</taxon>
        <taxon>Planctomycetota</taxon>
        <taxon>Planctomycetia</taxon>
        <taxon>Planctomycetia incertae sedis</taxon>
        <taxon>Saltatorellus</taxon>
    </lineage>
</organism>
<dbReference type="AlphaFoldDB" id="A0A518EYZ5"/>